<evidence type="ECO:0000256" key="2">
    <source>
        <dbReference type="ARBA" id="ARBA00022630"/>
    </source>
</evidence>
<dbReference type="PRINTS" id="PR00368">
    <property type="entry name" value="FADPNR"/>
</dbReference>
<dbReference type="SUPFAM" id="SSF51905">
    <property type="entry name" value="FAD/NAD(P)-binding domain"/>
    <property type="match status" value="1"/>
</dbReference>
<accession>A0A369W861</accession>
<evidence type="ECO:0000313" key="7">
    <source>
        <dbReference type="Proteomes" id="UP000253759"/>
    </source>
</evidence>
<evidence type="ECO:0000256" key="1">
    <source>
        <dbReference type="ARBA" id="ARBA00001974"/>
    </source>
</evidence>
<dbReference type="InterPro" id="IPR023166">
    <property type="entry name" value="BaiN-like_dom_sf"/>
</dbReference>
<dbReference type="PANTHER" id="PTHR42887">
    <property type="entry name" value="OS12G0638800 PROTEIN"/>
    <property type="match status" value="1"/>
</dbReference>
<dbReference type="EMBL" id="QQNH01000002">
    <property type="protein sequence ID" value="RDE10159.1"/>
    <property type="molecule type" value="Genomic_DNA"/>
</dbReference>
<dbReference type="SUPFAM" id="SSF160996">
    <property type="entry name" value="HI0933 insert domain-like"/>
    <property type="match status" value="1"/>
</dbReference>
<evidence type="ECO:0000313" key="6">
    <source>
        <dbReference type="EMBL" id="RDE10159.1"/>
    </source>
</evidence>
<dbReference type="OrthoDB" id="9773233at2"/>
<dbReference type="InterPro" id="IPR036188">
    <property type="entry name" value="FAD/NAD-bd_sf"/>
</dbReference>
<dbReference type="InterPro" id="IPR055178">
    <property type="entry name" value="RsdA/BaiN/AoA(So)-like_dom"/>
</dbReference>
<dbReference type="AlphaFoldDB" id="A0A369W861"/>
<protein>
    <submittedName>
        <fullName evidence="6">NAD(P)/FAD-dependent oxidoreductase</fullName>
    </submittedName>
</protein>
<dbReference type="RefSeq" id="WP_114644456.1">
    <property type="nucleotide sequence ID" value="NZ_QQNH01000002.1"/>
</dbReference>
<dbReference type="Pfam" id="PF03486">
    <property type="entry name" value="HI0933_like"/>
    <property type="match status" value="1"/>
</dbReference>
<evidence type="ECO:0000256" key="3">
    <source>
        <dbReference type="ARBA" id="ARBA00022827"/>
    </source>
</evidence>
<name>A0A369W861_9HYPH</name>
<reference evidence="7" key="1">
    <citation type="submission" date="2018-07" db="EMBL/GenBank/DDBJ databases">
        <authorList>
            <person name="Liu B.-T."/>
            <person name="Du Z."/>
        </authorList>
    </citation>
    <scope>NUCLEOTIDE SEQUENCE [LARGE SCALE GENOMIC DNA]</scope>
    <source>
        <strain evidence="7">XYN52</strain>
    </source>
</reference>
<evidence type="ECO:0000259" key="5">
    <source>
        <dbReference type="Pfam" id="PF22780"/>
    </source>
</evidence>
<dbReference type="PRINTS" id="PR00411">
    <property type="entry name" value="PNDRDTASEI"/>
</dbReference>
<dbReference type="Proteomes" id="UP000253759">
    <property type="component" value="Unassembled WGS sequence"/>
</dbReference>
<dbReference type="Gene3D" id="3.50.50.60">
    <property type="entry name" value="FAD/NAD(P)-binding domain"/>
    <property type="match status" value="1"/>
</dbReference>
<organism evidence="6 7">
    <name type="scientific">Pelagibacterium lacus</name>
    <dbReference type="NCBI Taxonomy" id="2282655"/>
    <lineage>
        <taxon>Bacteria</taxon>
        <taxon>Pseudomonadati</taxon>
        <taxon>Pseudomonadota</taxon>
        <taxon>Alphaproteobacteria</taxon>
        <taxon>Hyphomicrobiales</taxon>
        <taxon>Devosiaceae</taxon>
        <taxon>Pelagibacterium</taxon>
    </lineage>
</organism>
<dbReference type="InterPro" id="IPR057661">
    <property type="entry name" value="RsdA/BaiN/AoA(So)_Rossmann"/>
</dbReference>
<comment type="cofactor">
    <cofactor evidence="1">
        <name>FAD</name>
        <dbReference type="ChEBI" id="CHEBI:57692"/>
    </cofactor>
</comment>
<keyword evidence="2" id="KW-0285">Flavoprotein</keyword>
<feature type="domain" description="RsdA/BaiN/AoA(So)-like Rossmann fold-like" evidence="4">
    <location>
        <begin position="5"/>
        <end position="390"/>
    </location>
</feature>
<dbReference type="Gene3D" id="1.10.8.260">
    <property type="entry name" value="HI0933 insert domain-like"/>
    <property type="match status" value="1"/>
</dbReference>
<dbReference type="PANTHER" id="PTHR42887:SF2">
    <property type="entry name" value="OS12G0638800 PROTEIN"/>
    <property type="match status" value="1"/>
</dbReference>
<proteinExistence type="predicted"/>
<dbReference type="InterPro" id="IPR004792">
    <property type="entry name" value="BaiN-like"/>
</dbReference>
<gene>
    <name evidence="6" type="ORF">DVH29_01820</name>
</gene>
<keyword evidence="3" id="KW-0274">FAD</keyword>
<keyword evidence="7" id="KW-1185">Reference proteome</keyword>
<comment type="caution">
    <text evidence="6">The sequence shown here is derived from an EMBL/GenBank/DDBJ whole genome shotgun (WGS) entry which is preliminary data.</text>
</comment>
<dbReference type="NCBIfam" id="TIGR00275">
    <property type="entry name" value="aminoacetone oxidase family FAD-binding enzyme"/>
    <property type="match status" value="1"/>
</dbReference>
<dbReference type="Gene3D" id="2.40.30.10">
    <property type="entry name" value="Translation factors"/>
    <property type="match status" value="1"/>
</dbReference>
<dbReference type="Pfam" id="PF22780">
    <property type="entry name" value="HI0933_like_1st"/>
    <property type="match status" value="1"/>
</dbReference>
<feature type="domain" description="RsdA/BaiN/AoA(So)-like insert" evidence="5">
    <location>
        <begin position="188"/>
        <end position="337"/>
    </location>
</feature>
<sequence length="392" mass="41594">MKVVDVLVLGAGAAGMMCAAIAGQRGRSVLVLDHADAPGKKIRISGGGRCNFTNLNTAPGAFLSGNPKFAISALRRYPPSRFIALVERYGIAYHEKTLGQLFCDGSAQQIIDMLLAEMKAAGAELRLGVSVDAVDRIETGFAVRIGGERIEARSLVVATGGKSIPKMGATGLAYALAAQFDVPVTETRPALVPLTFETGMLETIRPLAGIGVDSEIACGKVKFREALLFTHRGLSGPAVLQISSYWREGEALSINMAPDTDVPAWLAEMRVRHGGQSVVAALSGLLPRRLAETIGQMAKVSGRLADLNKGDQQRLIDHIVRWRVKPVGSEGYRTAEVTLGGIDTAALDSSDMQVKACPGLYFIGEAVDVTGWLGGYNFQWAWASAWAAGQVA</sequence>
<evidence type="ECO:0000259" key="4">
    <source>
        <dbReference type="Pfam" id="PF03486"/>
    </source>
</evidence>